<keyword evidence="2" id="KW-1185">Reference proteome</keyword>
<proteinExistence type="predicted"/>
<organism evidence="1 2">
    <name type="scientific">Avena sativa</name>
    <name type="common">Oat</name>
    <dbReference type="NCBI Taxonomy" id="4498"/>
    <lineage>
        <taxon>Eukaryota</taxon>
        <taxon>Viridiplantae</taxon>
        <taxon>Streptophyta</taxon>
        <taxon>Embryophyta</taxon>
        <taxon>Tracheophyta</taxon>
        <taxon>Spermatophyta</taxon>
        <taxon>Magnoliopsida</taxon>
        <taxon>Liliopsida</taxon>
        <taxon>Poales</taxon>
        <taxon>Poaceae</taxon>
        <taxon>BOP clade</taxon>
        <taxon>Pooideae</taxon>
        <taxon>Poodae</taxon>
        <taxon>Poeae</taxon>
        <taxon>Poeae Chloroplast Group 1 (Aveneae type)</taxon>
        <taxon>Aveninae</taxon>
        <taxon>Avena</taxon>
    </lineage>
</organism>
<name>A0ACD5YMJ8_AVESA</name>
<dbReference type="EnsemblPlants" id="AVESA.00010b.r2.5DG1006290.3">
    <property type="protein sequence ID" value="AVESA.00010b.r2.5DG1006290.3.CDS"/>
    <property type="gene ID" value="AVESA.00010b.r2.5DG1006290"/>
</dbReference>
<sequence length="104" mass="11793">MLSLLVKYQQPFDGDRTSNIENTSNTDGGVEEIYEIFDEYMNSKPAASSSQVHTQLDLYLEEDLCRTQELDIIGWWKYGASECVFSASGRLISPHRSRLAPKIS</sequence>
<reference evidence="1" key="1">
    <citation type="submission" date="2021-05" db="EMBL/GenBank/DDBJ databases">
        <authorList>
            <person name="Scholz U."/>
            <person name="Mascher M."/>
            <person name="Fiebig A."/>
        </authorList>
    </citation>
    <scope>NUCLEOTIDE SEQUENCE [LARGE SCALE GENOMIC DNA]</scope>
</reference>
<dbReference type="Proteomes" id="UP001732700">
    <property type="component" value="Chromosome 5D"/>
</dbReference>
<reference evidence="1" key="2">
    <citation type="submission" date="2025-09" db="UniProtKB">
        <authorList>
            <consortium name="EnsemblPlants"/>
        </authorList>
    </citation>
    <scope>IDENTIFICATION</scope>
</reference>
<accession>A0ACD5YMJ8</accession>
<evidence type="ECO:0000313" key="2">
    <source>
        <dbReference type="Proteomes" id="UP001732700"/>
    </source>
</evidence>
<protein>
    <submittedName>
        <fullName evidence="1">Uncharacterized protein</fullName>
    </submittedName>
</protein>
<evidence type="ECO:0000313" key="1">
    <source>
        <dbReference type="EnsemblPlants" id="AVESA.00010b.r2.5DG1006290.3.CDS"/>
    </source>
</evidence>